<dbReference type="Proteomes" id="UP000237718">
    <property type="component" value="Unassembled WGS sequence"/>
</dbReference>
<dbReference type="AlphaFoldDB" id="A0A2T1A0I1"/>
<evidence type="ECO:0000256" key="1">
    <source>
        <dbReference type="SAM" id="MobiDB-lite"/>
    </source>
</evidence>
<organism evidence="2 3">
    <name type="scientific">Tritonibacter scottomollicae</name>
    <name type="common">Epibacterium scottomollicae</name>
    <dbReference type="NCBI Taxonomy" id="483013"/>
    <lineage>
        <taxon>Bacteria</taxon>
        <taxon>Pseudomonadati</taxon>
        <taxon>Pseudomonadota</taxon>
        <taxon>Alphaproteobacteria</taxon>
        <taxon>Rhodobacterales</taxon>
        <taxon>Paracoccaceae</taxon>
        <taxon>Tritonibacter</taxon>
    </lineage>
</organism>
<accession>A0A2T1A0I1</accession>
<feature type="region of interest" description="Disordered" evidence="1">
    <location>
        <begin position="83"/>
        <end position="103"/>
    </location>
</feature>
<comment type="caution">
    <text evidence="2">The sequence shown here is derived from an EMBL/GenBank/DDBJ whole genome shotgun (WGS) entry which is preliminary data.</text>
</comment>
<evidence type="ECO:0000313" key="2">
    <source>
        <dbReference type="EMBL" id="PRZ41828.1"/>
    </source>
</evidence>
<dbReference type="EMBL" id="PVUF01000042">
    <property type="protein sequence ID" value="PRZ41828.1"/>
    <property type="molecule type" value="Genomic_DNA"/>
</dbReference>
<evidence type="ECO:0000313" key="3">
    <source>
        <dbReference type="Proteomes" id="UP000237718"/>
    </source>
</evidence>
<sequence length="103" mass="11613">MMVLFAVGFFLMCLLSYFKDRPRKNKLNKKETIMVAKLTKTEMNTETEQELITPTKLQRTEKAVIENLNNFGTAIITSTALSSQALSGEIRPRKSPLGNRGAF</sequence>
<reference evidence="2 3" key="1">
    <citation type="submission" date="2018-03" db="EMBL/GenBank/DDBJ databases">
        <title>Genomic Encyclopedia of Archaeal and Bacterial Type Strains, Phase II (KMG-II): from individual species to whole genera.</title>
        <authorList>
            <person name="Goeker M."/>
        </authorList>
    </citation>
    <scope>NUCLEOTIDE SEQUENCE [LARGE SCALE GENOMIC DNA]</scope>
    <source>
        <strain evidence="2 3">DSM 25328</strain>
    </source>
</reference>
<proteinExistence type="predicted"/>
<gene>
    <name evidence="2" type="ORF">CLV89_1426</name>
</gene>
<protein>
    <submittedName>
        <fullName evidence="2">Uncharacterized protein</fullName>
    </submittedName>
</protein>
<name>A0A2T1A0I1_TRISK</name>